<dbReference type="GeneID" id="116297148"/>
<keyword evidence="1" id="KW-1185">Reference proteome</keyword>
<evidence type="ECO:0000313" key="2">
    <source>
        <dbReference type="RefSeq" id="XP_031561172.1"/>
    </source>
</evidence>
<name>A0A6P8I7Y0_ACTTE</name>
<gene>
    <name evidence="2" type="primary">LOC116297148</name>
</gene>
<sequence length="132" mass="15312">MALDEATVWITRLTVTVQHIEIWQNIKELKRRCQIPGYGLQFYIYNIAILPTVELSDPTTSWSSVLQYQFFLVNTIQGKALSRSIISIFVQGKEGTRWMMSALREKELELSSVRKKFKQEVKNKISSASKVR</sequence>
<proteinExistence type="predicted"/>
<dbReference type="InParanoid" id="A0A6P8I7Y0"/>
<dbReference type="RefSeq" id="XP_031561172.1">
    <property type="nucleotide sequence ID" value="XM_031705312.1"/>
</dbReference>
<accession>A0A6P8I7Y0</accession>
<dbReference type="KEGG" id="aten:116297148"/>
<dbReference type="Proteomes" id="UP000515163">
    <property type="component" value="Unplaced"/>
</dbReference>
<protein>
    <submittedName>
        <fullName evidence="2">Uncharacterized protein LOC116297148</fullName>
    </submittedName>
</protein>
<reference evidence="2" key="1">
    <citation type="submission" date="2025-08" db="UniProtKB">
        <authorList>
            <consortium name="RefSeq"/>
        </authorList>
    </citation>
    <scope>IDENTIFICATION</scope>
    <source>
        <tissue evidence="2">Tentacle</tissue>
    </source>
</reference>
<organism evidence="1 2">
    <name type="scientific">Actinia tenebrosa</name>
    <name type="common">Australian red waratah sea anemone</name>
    <dbReference type="NCBI Taxonomy" id="6105"/>
    <lineage>
        <taxon>Eukaryota</taxon>
        <taxon>Metazoa</taxon>
        <taxon>Cnidaria</taxon>
        <taxon>Anthozoa</taxon>
        <taxon>Hexacorallia</taxon>
        <taxon>Actiniaria</taxon>
        <taxon>Actiniidae</taxon>
        <taxon>Actinia</taxon>
    </lineage>
</organism>
<dbReference type="AlphaFoldDB" id="A0A6P8I7Y0"/>
<evidence type="ECO:0000313" key="1">
    <source>
        <dbReference type="Proteomes" id="UP000515163"/>
    </source>
</evidence>